<evidence type="ECO:0000313" key="2">
    <source>
        <dbReference type="Proteomes" id="UP000076969"/>
    </source>
</evidence>
<dbReference type="KEGG" id="tpie:A7C91_09965"/>
<dbReference type="STRING" id="1712654.A7C91_09965"/>
<reference evidence="2" key="1">
    <citation type="journal article" date="2016" name="Syst. Appl. Microbiol.">
        <title>Thermococcus piezophilus sp. nov., a novel hyperthermophilic and piezophilic archaeon with a broad pressure range for growth, isolated from a deepest hydrothermal vent at the Mid-Cayman Rise.</title>
        <authorList>
            <person name="Dalmasso C."/>
            <person name="Oger P."/>
            <person name="Selva G."/>
            <person name="Courtine D."/>
            <person name="L'Haridon S."/>
            <person name="Garlaschelli A."/>
            <person name="Roussel E."/>
            <person name="Miyazaki J."/>
            <person name="Reveillaud J."/>
            <person name="Jebbar M."/>
            <person name="Takai K."/>
            <person name="Maignien L."/>
            <person name="Alain K."/>
        </authorList>
    </citation>
    <scope>NUCLEOTIDE SEQUENCE [LARGE SCALE GENOMIC DNA]</scope>
    <source>
        <strain evidence="2">CDGS</strain>
    </source>
</reference>
<organism evidence="1 2">
    <name type="scientific">Thermococcus piezophilus</name>
    <dbReference type="NCBI Taxonomy" id="1712654"/>
    <lineage>
        <taxon>Archaea</taxon>
        <taxon>Methanobacteriati</taxon>
        <taxon>Methanobacteriota</taxon>
        <taxon>Thermococci</taxon>
        <taxon>Thermococcales</taxon>
        <taxon>Thermococcaceae</taxon>
        <taxon>Thermococcus</taxon>
    </lineage>
</organism>
<sequence>MDNHIMIYNYSGVLYTIKTYNDVMIKFELEENGSYVRSRVAITLNNVTVMTFLPRGVSLPVFWNESDLLSKKIEESHDPDFKDWSWYVFKLRKVKISGSYFIRESDLQVIKNGKVYGHTMLFDDPVKTPQKRGRLHGVSFPNNNILCGNRQ</sequence>
<dbReference type="Proteomes" id="UP000076969">
    <property type="component" value="Chromosome"/>
</dbReference>
<keyword evidence="2" id="KW-1185">Reference proteome</keyword>
<protein>
    <submittedName>
        <fullName evidence="1">Uncharacterized protein</fullName>
    </submittedName>
</protein>
<evidence type="ECO:0000313" key="1">
    <source>
        <dbReference type="EMBL" id="ANF23445.1"/>
    </source>
</evidence>
<dbReference type="AlphaFoldDB" id="A0A172WJI1"/>
<name>A0A172WJI1_9EURY</name>
<accession>A0A172WJI1</accession>
<dbReference type="EMBL" id="CP015520">
    <property type="protein sequence ID" value="ANF23445.1"/>
    <property type="molecule type" value="Genomic_DNA"/>
</dbReference>
<gene>
    <name evidence="1" type="ORF">A7C91_09965</name>
</gene>
<proteinExistence type="predicted"/>